<gene>
    <name evidence="1" type="ORF">LPJ66_003339</name>
</gene>
<evidence type="ECO:0000313" key="2">
    <source>
        <dbReference type="Proteomes" id="UP001150581"/>
    </source>
</evidence>
<organism evidence="1 2">
    <name type="scientific">Kickxella alabastrina</name>
    <dbReference type="NCBI Taxonomy" id="61397"/>
    <lineage>
        <taxon>Eukaryota</taxon>
        <taxon>Fungi</taxon>
        <taxon>Fungi incertae sedis</taxon>
        <taxon>Zoopagomycota</taxon>
        <taxon>Kickxellomycotina</taxon>
        <taxon>Kickxellomycetes</taxon>
        <taxon>Kickxellales</taxon>
        <taxon>Kickxellaceae</taxon>
        <taxon>Kickxella</taxon>
    </lineage>
</organism>
<protein>
    <submittedName>
        <fullName evidence="1">Uncharacterized protein</fullName>
    </submittedName>
</protein>
<sequence length="681" mass="71390">MRCSNSPTPLILTALLIGTLGLSHARTMHPRQNGGAASVTSPVAEIAASSVGPIVSTSVSAVPATTAAAEIDSEPAVITAVRPGQSATTSAVAGAVSTPASSSKSAVSSDAVPTLVTSTSTTINIVSSLPSTTHSSSDASIATRATLSTVDVEAAALVAHTTTSSITTQFAGGVVAGGGGGGEQPVLGTPLPVSVTTATKGSGGVLEYGQCILFESQCNTMCSYGVFSMDCVDGGICLCHNGDPNNTETGAEVNGDDKTTKSTSHAAHQLSVWGVSALSLPALAALVVTAAFFYGTTMAAIRRYRAERHSTLLPKAWILSNGNPMDDLRTTRLAQALEIDYDTKQASRTWLPPTAHRHLTNLRTIFHAAPSGPLHYVRETTGNDLPSIAIAASAETLPALLEIKHRTQNQTVAVFMGLPDTKLSKVDVLVLSRLDQMKLRHLGPARANLENSVSTMLPISGATAMESVGDKQEGGSSLAVCIGSGIEPSGFQLLSQDIDMLAEGLMHVPRPTTIRILLSSAMHRGIKSMVESRLIGKLQAPHADSNGTEYSPMAIEVLDYTLPGQPSPDGVLATASRVVATADDIPSVALAVALRRPVYIAGEERTSHVLRNYYRVLDTSNLVRRFYPNGSRYSYMLLSDITGEIDEFSAIRDHEPWAAYDAQADLDTVAAFVRQRYSMLG</sequence>
<name>A0ACC1INU9_9FUNG</name>
<accession>A0ACC1INU9</accession>
<evidence type="ECO:0000313" key="1">
    <source>
        <dbReference type="EMBL" id="KAJ1897487.1"/>
    </source>
</evidence>
<proteinExistence type="predicted"/>
<reference evidence="1" key="1">
    <citation type="submission" date="2022-07" db="EMBL/GenBank/DDBJ databases">
        <title>Phylogenomic reconstructions and comparative analyses of Kickxellomycotina fungi.</title>
        <authorList>
            <person name="Reynolds N.K."/>
            <person name="Stajich J.E."/>
            <person name="Barry K."/>
            <person name="Grigoriev I.V."/>
            <person name="Crous P."/>
            <person name="Smith M.E."/>
        </authorList>
    </citation>
    <scope>NUCLEOTIDE SEQUENCE</scope>
    <source>
        <strain evidence="1">Benny 63K</strain>
    </source>
</reference>
<dbReference type="Proteomes" id="UP001150581">
    <property type="component" value="Unassembled WGS sequence"/>
</dbReference>
<keyword evidence="2" id="KW-1185">Reference proteome</keyword>
<dbReference type="EMBL" id="JANBPG010000330">
    <property type="protein sequence ID" value="KAJ1897487.1"/>
    <property type="molecule type" value="Genomic_DNA"/>
</dbReference>
<comment type="caution">
    <text evidence="1">The sequence shown here is derived from an EMBL/GenBank/DDBJ whole genome shotgun (WGS) entry which is preliminary data.</text>
</comment>